<sequence>MSNQKEFKGNVAKFVTIFLITVGIFFTFNNHSIYASSSYKYGSITVPAKNGTICGAPNYIAYEKGFFKKMDLKLI</sequence>
<evidence type="ECO:0000313" key="2">
    <source>
        <dbReference type="EMBL" id="KRL05278.1"/>
    </source>
</evidence>
<gene>
    <name evidence="2" type="ORF">FC92_GL001496</name>
</gene>
<evidence type="ECO:0000313" key="3">
    <source>
        <dbReference type="Proteomes" id="UP000051448"/>
    </source>
</evidence>
<proteinExistence type="predicted"/>
<dbReference type="STRING" id="1423759.FC92_GL001496"/>
<evidence type="ECO:0000256" key="1">
    <source>
        <dbReference type="SAM" id="Phobius"/>
    </source>
</evidence>
<keyword evidence="3" id="KW-1185">Reference proteome</keyword>
<accession>A0A0R1MAZ7</accession>
<organism evidence="2 3">
    <name type="scientific">Liquorilactobacillus hordei DSM 19519</name>
    <dbReference type="NCBI Taxonomy" id="1423759"/>
    <lineage>
        <taxon>Bacteria</taxon>
        <taxon>Bacillati</taxon>
        <taxon>Bacillota</taxon>
        <taxon>Bacilli</taxon>
        <taxon>Lactobacillales</taxon>
        <taxon>Lactobacillaceae</taxon>
        <taxon>Liquorilactobacillus</taxon>
    </lineage>
</organism>
<reference evidence="2 3" key="1">
    <citation type="journal article" date="2015" name="Genome Announc.">
        <title>Expanding the biotechnology potential of lactobacilli through comparative genomics of 213 strains and associated genera.</title>
        <authorList>
            <person name="Sun Z."/>
            <person name="Harris H.M."/>
            <person name="McCann A."/>
            <person name="Guo C."/>
            <person name="Argimon S."/>
            <person name="Zhang W."/>
            <person name="Yang X."/>
            <person name="Jeffery I.B."/>
            <person name="Cooney J.C."/>
            <person name="Kagawa T.F."/>
            <person name="Liu W."/>
            <person name="Song Y."/>
            <person name="Salvetti E."/>
            <person name="Wrobel A."/>
            <person name="Rasinkangas P."/>
            <person name="Parkhill J."/>
            <person name="Rea M.C."/>
            <person name="O'Sullivan O."/>
            <person name="Ritari J."/>
            <person name="Douillard F.P."/>
            <person name="Paul Ross R."/>
            <person name="Yang R."/>
            <person name="Briner A.E."/>
            <person name="Felis G.E."/>
            <person name="de Vos W.M."/>
            <person name="Barrangou R."/>
            <person name="Klaenhammer T.R."/>
            <person name="Caufield P.W."/>
            <person name="Cui Y."/>
            <person name="Zhang H."/>
            <person name="O'Toole P.W."/>
        </authorList>
    </citation>
    <scope>NUCLEOTIDE SEQUENCE [LARGE SCALE GENOMIC DNA]</scope>
    <source>
        <strain evidence="2 3">DSM 19519</strain>
    </source>
</reference>
<name>A0A0R1MAZ7_9LACO</name>
<keyword evidence="1" id="KW-0812">Transmembrane</keyword>
<protein>
    <submittedName>
        <fullName evidence="2">Uncharacterized protein</fullName>
    </submittedName>
</protein>
<dbReference type="Proteomes" id="UP000051448">
    <property type="component" value="Unassembled WGS sequence"/>
</dbReference>
<dbReference type="PATRIC" id="fig|1423759.3.peg.1567"/>
<feature type="transmembrane region" description="Helical" evidence="1">
    <location>
        <begin position="12"/>
        <end position="28"/>
    </location>
</feature>
<keyword evidence="1" id="KW-1133">Transmembrane helix</keyword>
<keyword evidence="1" id="KW-0472">Membrane</keyword>
<dbReference type="EMBL" id="AZDX01000043">
    <property type="protein sequence ID" value="KRL05278.1"/>
    <property type="molecule type" value="Genomic_DNA"/>
</dbReference>
<dbReference type="AlphaFoldDB" id="A0A0R1MAZ7"/>
<comment type="caution">
    <text evidence="2">The sequence shown here is derived from an EMBL/GenBank/DDBJ whole genome shotgun (WGS) entry which is preliminary data.</text>
</comment>